<sequence length="769" mass="90661">MNIKKVFNEVCLIEKNTNDFLKIKMFDSKEFFYITSKYLDLREHAIKKTNFEDNILMILEIDQKALYVHIKNGMIYISPYLNDNTEKSLDISIESYYDKFKIQKTKYAYEVLDENNNKYELNESIFLKGYSKIDSLERIRSNEPYIYLKIRYHHIVSLLEYTIARKEFAIKTSYVQMIDLEGRSGFNLISNNTFELSNLSNEVIKISELIKEKHLKIKSKTALQNFNPVIVKLNNRLFTISYNRPDLINIEQDLVEQPTFNVSHINSSNTRHGIKFRGHIDYKYHFNILFNNVVTSDGLILAKIQWEDNGDFEFEVSKYKLKELKEVHNNLYFAYNEIMIHPLIVDKPDDLKNTVLCTKNHKKTSYISRISAVDKAVITAIPKLPIYNQFNQFKIRLSKMIADSVLKFKKKNVNLYFEKDASSASESGFVTFEAIKKLEHLNSVNKFVIDKKSSSYEILRKKYKHDILKRFSFKHYYYVFMADHFISSELSNHVIATKTFDNLLSNKIKKTPLYFLQHGIMFAKPVENPQGRSFYKENQNNNLVKSVISSELEALEFYKIGYDKEDLMKTGLPKLDHAYLNKNANKIAFMPTWRYWEEMYVVNNEIEKTSYYQSIIEVIDAFEKAGLLDRLLIVPHNKFAQYFKENFKKYAHIIDTNPTEALKNSIIFITDYSSIIYDAIYRGAYPIFYWKEKDYLIKNYKATPPLNESNAPGPIAYDEAELIDVINNAIDGNYILNEEHNHNYEEINEFKDNQNTKRVIEKLIEDKVL</sequence>
<gene>
    <name evidence="1" type="ORF">CEP64_07005</name>
</gene>
<dbReference type="Proteomes" id="UP000197058">
    <property type="component" value="Chromosome"/>
</dbReference>
<dbReference type="KEGG" id="sscu:CEP64_07005"/>
<dbReference type="GO" id="GO:0016020">
    <property type="term" value="C:membrane"/>
    <property type="evidence" value="ECO:0007669"/>
    <property type="project" value="InterPro"/>
</dbReference>
<protein>
    <submittedName>
        <fullName evidence="1">CDP-glycerol glycerophosphotransferase</fullName>
    </submittedName>
</protein>
<name>A0AAI8DIZ4_MAMSC</name>
<proteinExistence type="predicted"/>
<evidence type="ECO:0000313" key="1">
    <source>
        <dbReference type="EMBL" id="ASE34338.1"/>
    </source>
</evidence>
<reference evidence="2" key="1">
    <citation type="submission" date="2017-06" db="EMBL/GenBank/DDBJ databases">
        <title>FDA dAtabase for Regulatory Grade micrObial Sequences (FDA-ARGOS): Supporting development and validation of Infectious Disease Dx tests.</title>
        <authorList>
            <person name="Goldberg B."/>
            <person name="Campos J."/>
            <person name="Tallon L."/>
            <person name="Sadzewicz L."/>
            <person name="Sengamalay N."/>
            <person name="Ott S."/>
            <person name="Godinez A."/>
            <person name="Nagaraj S."/>
            <person name="Vavikolanu K."/>
            <person name="Nadendla S."/>
            <person name="George J."/>
            <person name="Geyer C."/>
            <person name="Sichtig H."/>
        </authorList>
    </citation>
    <scope>NUCLEOTIDE SEQUENCE [LARGE SCALE GENOMIC DNA]</scope>
    <source>
        <strain evidence="2">FDAARGOS_285</strain>
    </source>
</reference>
<dbReference type="AlphaFoldDB" id="A0AAI8DIZ4"/>
<dbReference type="GO" id="GO:0047355">
    <property type="term" value="F:CDP-glycerol glycerophosphotransferase activity"/>
    <property type="evidence" value="ECO:0007669"/>
    <property type="project" value="InterPro"/>
</dbReference>
<accession>A0AAI8DIZ4</accession>
<organism evidence="1 2">
    <name type="scientific">Mammaliicoccus sciuri</name>
    <name type="common">Staphylococcus sciuri</name>
    <dbReference type="NCBI Taxonomy" id="1296"/>
    <lineage>
        <taxon>Bacteria</taxon>
        <taxon>Bacillati</taxon>
        <taxon>Bacillota</taxon>
        <taxon>Bacilli</taxon>
        <taxon>Bacillales</taxon>
        <taxon>Staphylococcaceae</taxon>
        <taxon>Mammaliicoccus</taxon>
    </lineage>
</organism>
<evidence type="ECO:0000313" key="2">
    <source>
        <dbReference type="Proteomes" id="UP000197058"/>
    </source>
</evidence>
<dbReference type="InterPro" id="IPR043148">
    <property type="entry name" value="TagF_C"/>
</dbReference>
<dbReference type="RefSeq" id="WP_088592390.1">
    <property type="nucleotide sequence ID" value="NZ_CP022046.2"/>
</dbReference>
<dbReference type="EMBL" id="CP022046">
    <property type="protein sequence ID" value="ASE34338.1"/>
    <property type="molecule type" value="Genomic_DNA"/>
</dbReference>
<dbReference type="Pfam" id="PF04464">
    <property type="entry name" value="Glyphos_transf"/>
    <property type="match status" value="1"/>
</dbReference>
<dbReference type="Gene3D" id="3.40.50.12580">
    <property type="match status" value="1"/>
</dbReference>
<dbReference type="InterPro" id="IPR007554">
    <property type="entry name" value="Glycerophosphate_synth"/>
</dbReference>